<dbReference type="PROSITE" id="PS50075">
    <property type="entry name" value="CARRIER"/>
    <property type="match status" value="1"/>
</dbReference>
<dbReference type="SUPFAM" id="SSF47336">
    <property type="entry name" value="ACP-like"/>
    <property type="match status" value="4"/>
</dbReference>
<dbReference type="SUPFAM" id="SSF52777">
    <property type="entry name" value="CoA-dependent acyltransferases"/>
    <property type="match status" value="3"/>
</dbReference>
<evidence type="ECO:0000256" key="1">
    <source>
        <dbReference type="ARBA" id="ARBA00001938"/>
    </source>
</evidence>
<dbReference type="Pfam" id="PF00668">
    <property type="entry name" value="Condensation"/>
    <property type="match status" value="1"/>
</dbReference>
<dbReference type="InterPro" id="IPR020806">
    <property type="entry name" value="PKS_PP-bd"/>
</dbReference>
<dbReference type="Pfam" id="PF08242">
    <property type="entry name" value="Methyltransf_12"/>
    <property type="match status" value="1"/>
</dbReference>
<dbReference type="STRING" id="406817.XNC1_1757"/>
<keyword evidence="9" id="KW-0677">Repeat</keyword>
<feature type="domain" description="Lipoyl-binding" evidence="16">
    <location>
        <begin position="1"/>
        <end position="76"/>
    </location>
</feature>
<evidence type="ECO:0000259" key="16">
    <source>
        <dbReference type="PROSITE" id="PS50968"/>
    </source>
</evidence>
<dbReference type="Gene3D" id="3.40.47.10">
    <property type="match status" value="2"/>
</dbReference>
<dbReference type="InterPro" id="IPR013217">
    <property type="entry name" value="Methyltransf_12"/>
</dbReference>
<sequence>MTDLTIPAIGEGTVEVIITQLLKQPGDWVQRDEPLYELETDKSTVIIESDCEGTLIDWRASQGEVLPVGSVIAVIETKKKNEIRPENDDVDLTPRIPPKTRRYAQQKGITDGELQQLAGGITTLLPCHIDDFLQQQINIDSPVVESAVIEQDDPPLSLSPTQCAINRVLRTNMTNICPCWVAKPLAVASVKKAVEYQSSKLEQDVWVTPFQVIAWGVIRALSAFPMLRARAVDTEHYRLVDETNIGIAFQDTEEELRAFKVSFDPQQEFADFSHQLSNVFDDVPKEQLDNRVTLMLSYTGSEGATFAIPLIVPPAQATLFVGASHQGSMNLVLGFNHFLLNGVEASAFLTQVIDEINALCEPEPSPPLNVSETSEHTDFSRNKMFTLLADSLACGEIELHEHQHLTWAELGVDSLKAVELAKKLSANMNQPFSPVLFWRHTTPQRLISAYCPEAASESFTAGRTTLFSPENPQKNPQMRHIADQILQYPSADKQVAGEEDIAIVGMAFRLPGAESSQERLWEILASGESVIQPIPDTRLGEEFADAMSLPQSACRAGLLADIQGFDANFFGISKREARLLDPQQRLLLELSWQAIEDSGYNPQSLSDSATGVFVGSCSNDYRELLVSDPEYCHAWAVSGTLNCMMANRLSWFYNLNGPSIQLDTACSSGLTALVQAVESIRSGRCQQALVGAVNLLSNGFNMEAYHRAGMLSPDGHCRVFDEKANGFVRGEGGICLLLKTRQQARKDGNPVYGYVRAAAVNHGGRANSLTSPNPVRQADLLSETLRQGNINTADIHYIEAHGTGTRLGDPIEFDALQSVYGGNRKQPCYLGSIKANIGHLEGAAGLAGVVKMLLMFKHRLAPPVAEFSQLNPEIKTAGSDLKIATRCEPLPANALGAVSSFGLGGSNAHVILAAEEVSPMVETPLSSGPWYFPLSAMSEKSLRDFAQVFADWLEQQQASLLPEISWAMQVRRAAFSNRRLFVADGIASLIRQLRAYVTGRAPQHNFSSQHHSPFDVVGENWEKGENVRWEKLWPKAGQMRRVRLPHYCFQHQPYWISSEEKPVSRNVRMNKPSMADYSRVVDLQDAVFTQHQVGGNKRVSAALMLDMAAAVSPDNTVMTMHALHCLHPCDTEELAQIDLVFSDLARPFHGEFRADETVFAILDAQPFIAPVPTVPQWDEEGELIDVDAFYNRLADRGVSLGRQYHQLKNIRLYSQGVITNLNTQLPDSKYPQVLLLDAVLHLSCALLEQDDYAGDAVAIVSSIRNIWYSRRSLAGATVVAKLQQYQNRRARLSVWVKDETGTILYIEQLHLVLSPVIPQTPVHIESSPPLRTVQWKQREVGVAPQSLQSIRTLVVIGNKQDRLANAFVNTLLHQPAQNPSDIIVITLHNTEAIAEDFQQAFTASLQRVYFFCSPAFSDQNLSNDRLLTGQLRTTLLLLQQYQKSPSKAELCCIFNGLTDSSPENSLLSGLQGGVVGLMRSLLRENNNARIKLLDLPGQLQPAEYDRFIGQILAEPYQPEGRLVVLRHAGRWEETFVTCQNETVKPDIIPVGDRIQPDGHYVILGGTGGIGFECAMYLAKKYRCRLSLLGRRSQSITTEQQLATLRKTGGKGCYYAADVTQPDVIATTFQSARENFGTIHGVVYAVPVVENAPLSLLTPQQLDKAFLMRFKSVLTLMDCLKSDEKAFVALFGSIAGILGSRGGGNYAAANSLIHFAAPHLQNYSGRPVYCLSWGLWQDTGLARDYQDFARMQYPGLETFSAAAGAEAFEHAINSGQCQSAIFAGMPQQIQSGFSDLTTVLSLASHHLQTYAIVALAETLQAHFIPDVFPAWWSRSDWYQALKVLPHYHPYSDVMLTLLQQQGWCETEDSKEHDRLMLPPMTMLQQQRTNLRQKLLAQNSAWQASLDTLDIVLEGVIPVIQGSKPATALLFPDGNTELVSALYSHNPLFDTANRHLAQEIANRLICCQSTTPLRVLEIGAGTGSSTTVILSALAEKGIATEYWFTDVSAAFLRRAHERYGAKLTIKRFDLEKELSEQEMPCDYFDAVIASNVIHATRNIDASLRRIDQLLRPTGDVFLLEMVCNAAIYQLIFGLTEGWWHFQDPVYRHAQSPLLSQQSWHHLFTQRNWSSIHSDPDKEENYPGQLAVLHATKSDGCISHSERTENKMIIQCIADRVREVMGEPQADLDPDLPLVSQGMDSILLTELAAKLQHDFGQCSPALFYEYPSLTELSHYFSPLLPDSVQPVSIQSASIQSASANSGMVSGLSAIDRQLISGESDLVSTDHRVNTENTVNEQKPNMAIAIIGVSGVYPEADNLEEFAQLLSQGKSAVRKIPAGRWPKEQYYSPEGGERKSYTQWGCFVRRPFEFDYRHFKITPRDAALMDPQERLFLQVAWHALEDAGYSQEKLSSTSYDAPDAVRVGVFVGVTANTHVLRQHDHFAAGGDNAAYAVSAAASVANRVSYHLNLKGPSQVLDTMCSSSLTAIHQACIMLRQRECEMALAGGVNLYLHPNRYIGLSALNMPSKGDQTRAFGQGGDGFVPGEGVGAVLLKPLEQAQADGDFIYGIIRGSAINHGGFSGGYTVPNPRAQQAVIRKALQNARVAANTIDYIEAHGTGTELGDPIEVRALSEVYSQEAEGRAFRCRLGSVKTNIGHCEATAGIAGLTKVVLQLRQRRWFPTLHAERENPHLNLSATALELQKTQEVWPQKAESPRRAAVSSFGAGGVNVHVILEEPEIMPISDGNREQNAQLLVLSAPTPEQLIISAKQLHQVLHHGNHAWCTGITDSRPRLCDIAWTLQTGRNHFTHRMVIVASDYAQALTTLEHVEGHEEKHHARLWFSQQSEPSSGEGYNDPQLREIAAGWLKGSAPDWNRLHQGRRYRIPLPGLSFLTTLCDNVGNIPIPAIPSNPPNSMGYFDEYRPAGECDMVKYVQQQQPLLQAHRIHGEHLLPGAVLIEGIYQALKQTGLSPYNHVITSLSLDKKILPGLKRETLIWRLIPDTEHFRLSVYWRGQIYMQATIVTEVRPGWAPSRVESQDETGNTLFHDDFYQHLADYGYCYGEPLRVVQSVMLGDADASAILNVNDIVDSTLLSASLVDGVCQVAAGLLLRRFSQLGKKPARFYPRRFGRIQIYGPISEQCQAHVSLIEAHENNFIFNLALCDVHGKAFAWFSEFTVVSVPDDDQIQPAISDDVEAYTQVWQPKPIGSAREESRSERVTLSGDKRLSLTDWPPQWQWSLSEEEEETGHLLLLDEQLGDESLMEQVLADTQQWLARVSRQRAHNAPIHEQRLSFLVYLHRSGLESSEIAPIEAALAAFLHTLNHEIPFIHARLISASHRCQQDIRQKLVAEMTAREHPAVYWIRYSATGERQQPMLSPVTLPTGSQPLVMEKKGIFLIVGGLKGLGYALASQLLENNPHLSLVLWGRSALNKTLQARLDILRQKNAKVRYSVLDVTDKQQVEQEIAALRQSEEEWRGIIYCAGIIDDAFIINKSWDSFRQVFNTKVAGIKAIDEAIGNTKLDYFILYSSLAVVVGNEGQSDYAAANAWLQQFAIKRNEQIKEGRRYGATLAIGWPVMADGGMAPPEEEARYLVNTYGFQPMPTKTMVHTLETLLAYHARSSTPEFMLFHGDKSRWLSYLNGENCLTSQSIEALDTAGAVSSLPSSITSSPSASIKVAVAQCIAESIGLELTQLRDDEPLEELGVDSLSVTRIRRALESRFGRAIKGSVYQTSTLQQIADSINSTLEPDAIPIPVLPESAMSKIIIPQEMQGSSGSTDESNYLLSLRQTGMLMVETIAEQCVPYAISLVFRLHGTTDLAALKQAVDLLSTRHDCLQQRFHEADEGLRVTFQPSPIPLREIDVSDRIFSELLTEIKTEGEQKPQYDAAPLQIVLWHNAARMGCTWLQLTTHHAVLDGISVELLIDDLERCYLSCARQEMPPPMAGKTMAEFLRWENQHRDQHRIQAREFVEAINLAGIPPLQAYQRRDYDYRGIQGHFTLGSWLTEQLKTVASSLNTNLYTLLLGAFSVLVSRQAGQKQFTVALPVYGRPSPDYKTSTGAFINVLPLPVDLTTSDNIPALMAAIRDNTLKVMEWEQVAWTDIVAELRNRHAESALPEITFSYRRGNSSSRNILHDVVWMRGQQGDYALGLEVTESEKTLQLLFNVRASLFDEELLQENYRSLLQILLRIIDQPAADLLPLCQSHAFTLDGVFEEQVRLRPNQCALIFQQQRVSFSELDQMRRRVAAHLLQQGIKPGDLVGVSIPRSAELMAILLGILTIGAAYVPIDPAFPEERKRYILQESGAEVVISENIALASRVLTVEQLISDIVCHEVRRSHNENSIAYLMFTSGSTGKPKGIQVMHGNILHCLQTVAELIGWQPHDAWLATTTISFDISVLEIFLPLLRPGGVLVMAPDHVLQRGDELAHMLEQQSVTVMQATPSAWQLLIDSGWKGKCNLRILCGGEPLSFSLKEALLERSQALWNVYGPTETTIWSTFARLEKESPVVLGEALGETLIEIVDQHGMPVEAEAVGELLIGGAGVTAGYLAHPELNETRFINYPQFGLHQGGYYLTGDLVCRQKGKLIYVGRNDDQIKLRGHRIEPREIEVMLTDISGVKQAVVLLHGLGSEAALHAVYVADIPIETRYLQRMARQRLPDWMIPDFWHVIDSLPLTPNQKIDRTQVKIWLAQQMASLFSNEVPNDTSSVVNPVAIQQTLYQLWCRVLSVTKFNPKVGFFENGGNSWLVNRLYAEIKQHFPRASIRVVDLFTHPLFDKQVELLTQPPANPPANNQLSVGLTDTPSTRETATFSRRDLRKAHKQRLAQNNKMGVSDVE</sequence>
<dbReference type="Gene3D" id="1.10.1240.100">
    <property type="match status" value="1"/>
</dbReference>
<evidence type="ECO:0000256" key="10">
    <source>
        <dbReference type="ARBA" id="ARBA00022823"/>
    </source>
</evidence>
<evidence type="ECO:0000256" key="5">
    <source>
        <dbReference type="ARBA" id="ARBA00007317"/>
    </source>
</evidence>
<dbReference type="InterPro" id="IPR036736">
    <property type="entry name" value="ACP-like_sf"/>
</dbReference>
<dbReference type="NCBIfam" id="TIGR01733">
    <property type="entry name" value="AA-adenyl-dom"/>
    <property type="match status" value="1"/>
</dbReference>
<dbReference type="SUPFAM" id="SSF53335">
    <property type="entry name" value="S-adenosyl-L-methionine-dependent methyltransferases"/>
    <property type="match status" value="1"/>
</dbReference>
<dbReference type="Pfam" id="PF00550">
    <property type="entry name" value="PP-binding"/>
    <property type="match status" value="3"/>
</dbReference>
<dbReference type="InterPro" id="IPR042099">
    <property type="entry name" value="ANL_N_sf"/>
</dbReference>
<feature type="active site" description="Proton acceptor; for dehydratase activity" evidence="13">
    <location>
        <position position="2938"/>
    </location>
</feature>
<evidence type="ECO:0000256" key="9">
    <source>
        <dbReference type="ARBA" id="ARBA00022737"/>
    </source>
</evidence>
<dbReference type="InterPro" id="IPR020845">
    <property type="entry name" value="AMP-binding_CS"/>
</dbReference>
<proteinExistence type="inferred from homology"/>
<evidence type="ECO:0000256" key="4">
    <source>
        <dbReference type="ARBA" id="ARBA00006484"/>
    </source>
</evidence>
<dbReference type="PROSITE" id="PS50968">
    <property type="entry name" value="BIOTINYL_LIPOYL"/>
    <property type="match status" value="1"/>
</dbReference>
<evidence type="ECO:0000256" key="12">
    <source>
        <dbReference type="ARBA" id="ARBA00054155"/>
    </source>
</evidence>
<dbReference type="Pfam" id="PF00198">
    <property type="entry name" value="2-oxoacid_dh"/>
    <property type="match status" value="1"/>
</dbReference>
<dbReference type="InterPro" id="IPR036291">
    <property type="entry name" value="NAD(P)-bd_dom_sf"/>
</dbReference>
<dbReference type="GO" id="GO:0005886">
    <property type="term" value="C:plasma membrane"/>
    <property type="evidence" value="ECO:0007669"/>
    <property type="project" value="TreeGrafter"/>
</dbReference>
<evidence type="ECO:0000256" key="14">
    <source>
        <dbReference type="SAM" id="MobiDB-lite"/>
    </source>
</evidence>
<comment type="cofactor">
    <cofactor evidence="1">
        <name>(R)-lipoate</name>
        <dbReference type="ChEBI" id="CHEBI:83088"/>
    </cofactor>
</comment>
<dbReference type="CDD" id="cd02440">
    <property type="entry name" value="AdoMet_MTases"/>
    <property type="match status" value="1"/>
</dbReference>
<dbReference type="SUPFAM" id="SSF56801">
    <property type="entry name" value="Acetyl-CoA synthetase-like"/>
    <property type="match status" value="1"/>
</dbReference>
<dbReference type="PROSITE" id="PS00606">
    <property type="entry name" value="KS3_1"/>
    <property type="match status" value="1"/>
</dbReference>
<dbReference type="InterPro" id="IPR032821">
    <property type="entry name" value="PKS_assoc"/>
</dbReference>
<dbReference type="SUPFAM" id="SSF51735">
    <property type="entry name" value="NAD(P)-binding Rossmann-fold domains"/>
    <property type="match status" value="2"/>
</dbReference>
<evidence type="ECO:0000256" key="13">
    <source>
        <dbReference type="PROSITE-ProRule" id="PRU01363"/>
    </source>
</evidence>
<dbReference type="Proteomes" id="UP000008075">
    <property type="component" value="Chromosome"/>
</dbReference>
<keyword evidence="6" id="KW-0596">Phosphopantetheine</keyword>
<dbReference type="InterPro" id="IPR009081">
    <property type="entry name" value="PP-bd_ACP"/>
</dbReference>
<dbReference type="CDD" id="cd06849">
    <property type="entry name" value="lipoyl_domain"/>
    <property type="match status" value="1"/>
</dbReference>
<dbReference type="InterPro" id="IPR016039">
    <property type="entry name" value="Thiolase-like"/>
</dbReference>
<dbReference type="InterPro" id="IPR014031">
    <property type="entry name" value="Ketoacyl_synth_C"/>
</dbReference>
<feature type="domain" description="PKS/mFAS DH" evidence="18">
    <location>
        <begin position="2907"/>
        <end position="3180"/>
    </location>
</feature>
<name>D3VCV1_XENNA</name>
<keyword evidence="10" id="KW-0450">Lipoyl</keyword>
<dbReference type="Gene3D" id="3.30.300.30">
    <property type="match status" value="1"/>
</dbReference>
<dbReference type="Gene3D" id="3.40.50.150">
    <property type="entry name" value="Vaccinia Virus protein VP39"/>
    <property type="match status" value="1"/>
</dbReference>
<dbReference type="HOGENOM" id="CLU_000097_0_0_6"/>
<dbReference type="GO" id="GO:0006633">
    <property type="term" value="P:fatty acid biosynthetic process"/>
    <property type="evidence" value="ECO:0007669"/>
    <property type="project" value="UniProtKB-UniPathway"/>
</dbReference>
<feature type="domain" description="Ketosynthase family 3 (KS3)" evidence="17">
    <location>
        <begin position="2297"/>
        <end position="2731"/>
    </location>
</feature>
<keyword evidence="20" id="KW-1185">Reference proteome</keyword>
<dbReference type="InterPro" id="IPR029063">
    <property type="entry name" value="SAM-dependent_MTases_sf"/>
</dbReference>
<reference evidence="19 20" key="1">
    <citation type="journal article" date="2011" name="PLoS ONE">
        <title>The entomopathogenic bacterial endosymbionts xenorhabdus and photorhabdus: convergent lifestyles from divergent genomes.</title>
        <authorList>
            <person name="Chaston J.M."/>
            <person name="Suen G."/>
            <person name="Tucker S.L."/>
            <person name="Andersen A.W."/>
            <person name="Bhasin A."/>
            <person name="Bode E."/>
            <person name="Bode H.B."/>
            <person name="Brachmann A.O."/>
            <person name="Cowles C.E."/>
            <person name="Cowles K.N."/>
            <person name="Darby C."/>
            <person name="de Leon L."/>
            <person name="Drace K."/>
            <person name="Du Z."/>
            <person name="Givaudan A."/>
            <person name="Herbert Tran E.E."/>
            <person name="Jewell K.A."/>
            <person name="Knack J.J."/>
            <person name="Krasomil-Osterfeld K.C."/>
            <person name="Kukor R."/>
            <person name="Lanois A."/>
            <person name="Latreille P."/>
            <person name="Leimgruber N.K."/>
            <person name="Lipke C.M."/>
            <person name="Liu R."/>
            <person name="Lu X."/>
            <person name="Martens E.C."/>
            <person name="Marri P.R."/>
            <person name="Medigue C."/>
            <person name="Menard M.L."/>
            <person name="Miller N.M."/>
            <person name="Morales-Soto N."/>
            <person name="Norton S."/>
            <person name="Ogier J.C."/>
            <person name="Orchard S.S."/>
            <person name="Park D."/>
            <person name="Park Y."/>
            <person name="Qurollo B.A."/>
            <person name="Sugar D.R."/>
            <person name="Richards G.R."/>
            <person name="Rouy Z."/>
            <person name="Slominski B."/>
            <person name="Slominski K."/>
            <person name="Snyder H."/>
            <person name="Tjaden B.C."/>
            <person name="van der Hoeven R."/>
            <person name="Welch R.D."/>
            <person name="Wheeler C."/>
            <person name="Xiang B."/>
            <person name="Barbazuk B."/>
            <person name="Gaudriault S."/>
            <person name="Goodner B."/>
            <person name="Slater S.C."/>
            <person name="Forst S."/>
            <person name="Goldman B.S."/>
            <person name="Goodrich-Blair H."/>
        </authorList>
    </citation>
    <scope>NUCLEOTIDE SEQUENCE [LARGE SCALE GENOMIC DNA]</scope>
    <source>
        <strain evidence="20">ATCC 19061 / DSM 3370 / CCUG 14189 / LMG 1036 / NCIMB 9965 / AN6</strain>
    </source>
</reference>
<keyword evidence="8" id="KW-0808">Transferase</keyword>
<dbReference type="GO" id="GO:0004315">
    <property type="term" value="F:3-oxoacyl-[acyl-carrier-protein] synthase activity"/>
    <property type="evidence" value="ECO:0007669"/>
    <property type="project" value="InterPro"/>
</dbReference>
<dbReference type="PANTHER" id="PTHR43775:SF37">
    <property type="entry name" value="SI:DKEY-61P9.11"/>
    <property type="match status" value="1"/>
</dbReference>
<dbReference type="EMBL" id="FN667742">
    <property type="protein sequence ID" value="CBJ89817.1"/>
    <property type="molecule type" value="Genomic_DNA"/>
</dbReference>
<dbReference type="InterPro" id="IPR023213">
    <property type="entry name" value="CAT-like_dom_sf"/>
</dbReference>
<evidence type="ECO:0000256" key="8">
    <source>
        <dbReference type="ARBA" id="ARBA00022679"/>
    </source>
</evidence>
<dbReference type="PROSITE" id="PS00012">
    <property type="entry name" value="PHOSPHOPANTETHEINE"/>
    <property type="match status" value="2"/>
</dbReference>
<dbReference type="RefSeq" id="WP_013184034.1">
    <property type="nucleotide sequence ID" value="NZ_CAWLKV010000001.1"/>
</dbReference>
<keyword evidence="19" id="KW-0413">Isomerase</keyword>
<protein>
    <submittedName>
        <fullName evidence="19">Phenylalanine racemase (ATP-hydrolyzing)</fullName>
        <ecNumber evidence="19">5.1.1.11</ecNumber>
    </submittedName>
</protein>
<dbReference type="InterPro" id="IPR000089">
    <property type="entry name" value="Biotin_lipoyl"/>
</dbReference>
<dbReference type="Pfam" id="PF08659">
    <property type="entry name" value="KR"/>
    <property type="match status" value="2"/>
</dbReference>
<dbReference type="SMART" id="SM00823">
    <property type="entry name" value="PKS_PP"/>
    <property type="match status" value="3"/>
</dbReference>
<evidence type="ECO:0000256" key="7">
    <source>
        <dbReference type="ARBA" id="ARBA00022553"/>
    </source>
</evidence>
<evidence type="ECO:0000256" key="3">
    <source>
        <dbReference type="ARBA" id="ARBA00005194"/>
    </source>
</evidence>
<dbReference type="EC" id="5.1.1.11" evidence="19"/>
<comment type="similarity">
    <text evidence="5">Belongs to the 2-oxoacid dehydrogenase family.</text>
</comment>
<dbReference type="InterPro" id="IPR049900">
    <property type="entry name" value="PKS_mFAS_DH"/>
</dbReference>
<dbReference type="PROSITE" id="PS00189">
    <property type="entry name" value="LIPOYL"/>
    <property type="match status" value="1"/>
</dbReference>
<dbReference type="GO" id="GO:0005737">
    <property type="term" value="C:cytoplasm"/>
    <property type="evidence" value="ECO:0007669"/>
    <property type="project" value="TreeGrafter"/>
</dbReference>
<dbReference type="InterPro" id="IPR014030">
    <property type="entry name" value="Ketoacyl_synth_N"/>
</dbReference>
<dbReference type="SUPFAM" id="SSF51230">
    <property type="entry name" value="Single hybrid motif"/>
    <property type="match status" value="1"/>
</dbReference>
<dbReference type="GO" id="GO:0047462">
    <property type="term" value="F:phenylalanine racemase (ATP-hydrolyzing) activity"/>
    <property type="evidence" value="ECO:0007669"/>
    <property type="project" value="UniProtKB-EC"/>
</dbReference>
<feature type="region of interest" description="C-terminal hotdog fold" evidence="13">
    <location>
        <begin position="3036"/>
        <end position="3180"/>
    </location>
</feature>
<dbReference type="GO" id="GO:0031177">
    <property type="term" value="F:phosphopantetheine binding"/>
    <property type="evidence" value="ECO:0007669"/>
    <property type="project" value="InterPro"/>
</dbReference>
<evidence type="ECO:0000259" key="15">
    <source>
        <dbReference type="PROSITE" id="PS50075"/>
    </source>
</evidence>
<dbReference type="SMART" id="SM00822">
    <property type="entry name" value="PKS_KR"/>
    <property type="match status" value="2"/>
</dbReference>
<dbReference type="CDD" id="cd00833">
    <property type="entry name" value="PKS"/>
    <property type="match status" value="2"/>
</dbReference>
<dbReference type="Gene3D" id="2.40.50.100">
    <property type="match status" value="1"/>
</dbReference>
<dbReference type="CDD" id="cd08953">
    <property type="entry name" value="KR_2_SDR_x"/>
    <property type="match status" value="1"/>
</dbReference>
<dbReference type="Pfam" id="PF14765">
    <property type="entry name" value="PS-DH"/>
    <property type="match status" value="2"/>
</dbReference>
<dbReference type="eggNOG" id="COG2226">
    <property type="taxonomic scope" value="Bacteria"/>
</dbReference>
<feature type="domain" description="Ketosynthase family 3 (KS3)" evidence="17">
    <location>
        <begin position="498"/>
        <end position="914"/>
    </location>
</feature>
<accession>D3VCV1</accession>
<dbReference type="Gene3D" id="3.40.50.720">
    <property type="entry name" value="NAD(P)-binding Rossmann-like Domain"/>
    <property type="match status" value="2"/>
</dbReference>
<dbReference type="Gene3D" id="1.10.1200.10">
    <property type="entry name" value="ACP-like"/>
    <property type="match status" value="4"/>
</dbReference>
<dbReference type="GO" id="GO:0004312">
    <property type="term" value="F:fatty acid synthase activity"/>
    <property type="evidence" value="ECO:0007669"/>
    <property type="project" value="TreeGrafter"/>
</dbReference>
<dbReference type="Pfam" id="PF00109">
    <property type="entry name" value="ketoacyl-synt"/>
    <property type="match status" value="2"/>
</dbReference>
<dbReference type="InterPro" id="IPR049551">
    <property type="entry name" value="PKS_DH_C"/>
</dbReference>
<dbReference type="KEGG" id="xne:XNC1_1757"/>
<evidence type="ECO:0000256" key="6">
    <source>
        <dbReference type="ARBA" id="ARBA00022450"/>
    </source>
</evidence>
<dbReference type="eggNOG" id="COG3321">
    <property type="taxonomic scope" value="Bacteria"/>
</dbReference>
<evidence type="ECO:0000259" key="18">
    <source>
        <dbReference type="PROSITE" id="PS52019"/>
    </source>
</evidence>
<dbReference type="PROSITE" id="PS52019">
    <property type="entry name" value="PKS_MFAS_DH"/>
    <property type="match status" value="1"/>
</dbReference>
<feature type="compositionally biased region" description="Polar residues" evidence="14">
    <location>
        <begin position="4781"/>
        <end position="4798"/>
    </location>
</feature>
<comment type="function">
    <text evidence="12">Involved in production of the polyketide antibiotic thailandamide.</text>
</comment>
<dbReference type="InterPro" id="IPR013968">
    <property type="entry name" value="PKS_KR"/>
</dbReference>
<feature type="region of interest" description="N-terminal hotdog fold" evidence="13">
    <location>
        <begin position="2907"/>
        <end position="3023"/>
    </location>
</feature>
<feature type="active site" description="Proton donor; for dehydratase activity" evidence="13">
    <location>
        <position position="3093"/>
    </location>
</feature>
<evidence type="ECO:0000256" key="2">
    <source>
        <dbReference type="ARBA" id="ARBA00001957"/>
    </source>
</evidence>
<dbReference type="eggNOG" id="COG0508">
    <property type="taxonomic scope" value="Bacteria"/>
</dbReference>
<keyword evidence="7" id="KW-0597">Phosphoprotein</keyword>
<comment type="cofactor">
    <cofactor evidence="2">
        <name>pantetheine 4'-phosphate</name>
        <dbReference type="ChEBI" id="CHEBI:47942"/>
    </cofactor>
</comment>
<dbReference type="InterPro" id="IPR042104">
    <property type="entry name" value="PKS_dehydratase_sf"/>
</dbReference>
<organism evidence="19 20">
    <name type="scientific">Xenorhabdus nematophila (strain ATCC 19061 / DSM 3370 / CCUG 14189 / LMG 1036 / NCIMB 9965 / AN6)</name>
    <dbReference type="NCBI Taxonomy" id="406817"/>
    <lineage>
        <taxon>Bacteria</taxon>
        <taxon>Pseudomonadati</taxon>
        <taxon>Pseudomonadota</taxon>
        <taxon>Gammaproteobacteria</taxon>
        <taxon>Enterobacterales</taxon>
        <taxon>Morganellaceae</taxon>
        <taxon>Xenorhabdus</taxon>
    </lineage>
</organism>
<dbReference type="InterPro" id="IPR018201">
    <property type="entry name" value="Ketoacyl_synth_AS"/>
</dbReference>
<comment type="similarity">
    <text evidence="4">Belongs to the short-chain dehydrogenases/reductases (SDR) family.</text>
</comment>
<dbReference type="UniPathway" id="UPA00094"/>
<dbReference type="Pfam" id="PF00364">
    <property type="entry name" value="Biotin_lipoyl"/>
    <property type="match status" value="1"/>
</dbReference>
<dbReference type="FunFam" id="3.40.47.10:FF:000019">
    <property type="entry name" value="Polyketide synthase type I"/>
    <property type="match status" value="1"/>
</dbReference>
<dbReference type="Pfam" id="PF22621">
    <property type="entry name" value="CurL-like_PKS_C"/>
    <property type="match status" value="1"/>
</dbReference>
<dbReference type="Pfam" id="PF16197">
    <property type="entry name" value="KAsynt_C_assoc"/>
    <property type="match status" value="1"/>
</dbReference>
<dbReference type="InterPro" id="IPR057326">
    <property type="entry name" value="KR_dom"/>
</dbReference>
<dbReference type="Gene3D" id="3.40.50.12780">
    <property type="entry name" value="N-terminal domain of ligase-like"/>
    <property type="match status" value="1"/>
</dbReference>
<dbReference type="Gene3D" id="3.30.559.10">
    <property type="entry name" value="Chloramphenicol acetyltransferase-like domain"/>
    <property type="match status" value="2"/>
</dbReference>
<dbReference type="InterPro" id="IPR011053">
    <property type="entry name" value="Single_hybrid_motif"/>
</dbReference>
<dbReference type="InterPro" id="IPR006162">
    <property type="entry name" value="Ppantetheine_attach_site"/>
</dbReference>
<dbReference type="PROSITE" id="PS00455">
    <property type="entry name" value="AMP_BINDING"/>
    <property type="match status" value="1"/>
</dbReference>
<dbReference type="InterPro" id="IPR045851">
    <property type="entry name" value="AMP-bd_C_sf"/>
</dbReference>
<dbReference type="GO" id="GO:0071770">
    <property type="term" value="P:DIM/DIP cell wall layer assembly"/>
    <property type="evidence" value="ECO:0007669"/>
    <property type="project" value="TreeGrafter"/>
</dbReference>
<evidence type="ECO:0000256" key="11">
    <source>
        <dbReference type="ARBA" id="ARBA00023268"/>
    </source>
</evidence>
<dbReference type="eggNOG" id="COG1028">
    <property type="taxonomic scope" value="Bacteria"/>
</dbReference>
<dbReference type="InterPro" id="IPR001078">
    <property type="entry name" value="2-oxoacid_DH_actylTfrase"/>
</dbReference>
<feature type="region of interest" description="Disordered" evidence="14">
    <location>
        <begin position="4771"/>
        <end position="4823"/>
    </location>
</feature>
<dbReference type="InterPro" id="IPR010071">
    <property type="entry name" value="AA_adenyl_dom"/>
</dbReference>
<dbReference type="eggNOG" id="COG1020">
    <property type="taxonomic scope" value="Bacteria"/>
</dbReference>
<dbReference type="InterPro" id="IPR000873">
    <property type="entry name" value="AMP-dep_synth/lig_dom"/>
</dbReference>
<feature type="domain" description="Carrier" evidence="15">
    <location>
        <begin position="3662"/>
        <end position="3741"/>
    </location>
</feature>
<dbReference type="Gene3D" id="3.30.559.30">
    <property type="entry name" value="Nonribosomal peptide synthetase, condensation domain"/>
    <property type="match status" value="1"/>
</dbReference>
<comment type="pathway">
    <text evidence="3">Lipid metabolism; fatty acid biosynthesis.</text>
</comment>
<dbReference type="Pfam" id="PF02801">
    <property type="entry name" value="Ketoacyl-synt_C"/>
    <property type="match status" value="2"/>
</dbReference>
<gene>
    <name evidence="19" type="ordered locus">XNC1_1757</name>
</gene>
<dbReference type="PANTHER" id="PTHR43775">
    <property type="entry name" value="FATTY ACID SYNTHASE"/>
    <property type="match status" value="1"/>
</dbReference>
<dbReference type="Pfam" id="PF00501">
    <property type="entry name" value="AMP-binding"/>
    <property type="match status" value="1"/>
</dbReference>
<dbReference type="InterPro" id="IPR003016">
    <property type="entry name" value="2-oxoA_DH_lipoyl-BS"/>
</dbReference>
<evidence type="ECO:0000313" key="19">
    <source>
        <dbReference type="EMBL" id="CBJ89817.1"/>
    </source>
</evidence>
<dbReference type="InterPro" id="IPR050091">
    <property type="entry name" value="PKS_NRPS_Biosynth_Enz"/>
</dbReference>
<dbReference type="InterPro" id="IPR001242">
    <property type="entry name" value="Condensation_dom"/>
</dbReference>
<dbReference type="Gene3D" id="3.30.70.3290">
    <property type="match status" value="1"/>
</dbReference>
<dbReference type="PROSITE" id="PS52004">
    <property type="entry name" value="KS3_2"/>
    <property type="match status" value="2"/>
</dbReference>
<dbReference type="SUPFAM" id="SSF53901">
    <property type="entry name" value="Thiolase-like"/>
    <property type="match status" value="2"/>
</dbReference>
<keyword evidence="11" id="KW-0511">Multifunctional enzyme</keyword>
<evidence type="ECO:0000313" key="20">
    <source>
        <dbReference type="Proteomes" id="UP000008075"/>
    </source>
</evidence>
<dbReference type="GO" id="GO:0009403">
    <property type="term" value="P:toxin biosynthetic process"/>
    <property type="evidence" value="ECO:0007669"/>
    <property type="project" value="UniProtKB-ARBA"/>
</dbReference>
<dbReference type="Gene3D" id="3.10.129.110">
    <property type="entry name" value="Polyketide synthase dehydratase"/>
    <property type="match status" value="2"/>
</dbReference>
<evidence type="ECO:0000259" key="17">
    <source>
        <dbReference type="PROSITE" id="PS52004"/>
    </source>
</evidence>
<dbReference type="SMART" id="SM00825">
    <property type="entry name" value="PKS_KS"/>
    <property type="match status" value="2"/>
</dbReference>
<dbReference type="InterPro" id="IPR020841">
    <property type="entry name" value="PKS_Beta-ketoAc_synthase_dom"/>
</dbReference>